<organism evidence="2 3">
    <name type="scientific">Streptomyces axinellae</name>
    <dbReference type="NCBI Taxonomy" id="552788"/>
    <lineage>
        <taxon>Bacteria</taxon>
        <taxon>Bacillati</taxon>
        <taxon>Actinomycetota</taxon>
        <taxon>Actinomycetes</taxon>
        <taxon>Kitasatosporales</taxon>
        <taxon>Streptomycetaceae</taxon>
        <taxon>Streptomyces</taxon>
    </lineage>
</organism>
<gene>
    <name evidence="2" type="ORF">GCM10009863_27640</name>
</gene>
<dbReference type="RefSeq" id="WP_344565714.1">
    <property type="nucleotide sequence ID" value="NZ_BAAARJ010000008.1"/>
</dbReference>
<name>A0ABN3Q203_9ACTN</name>
<dbReference type="PANTHER" id="PTHR48100:SF1">
    <property type="entry name" value="HISTIDINE PHOSPHATASE FAMILY PROTEIN-RELATED"/>
    <property type="match status" value="1"/>
</dbReference>
<dbReference type="InterPro" id="IPR013078">
    <property type="entry name" value="His_Pase_superF_clade-1"/>
</dbReference>
<comment type="caution">
    <text evidence="2">The sequence shown here is derived from an EMBL/GenBank/DDBJ whole genome shotgun (WGS) entry which is preliminary data.</text>
</comment>
<dbReference type="Proteomes" id="UP001501447">
    <property type="component" value="Unassembled WGS sequence"/>
</dbReference>
<dbReference type="SUPFAM" id="SSF53254">
    <property type="entry name" value="Phosphoglycerate mutase-like"/>
    <property type="match status" value="1"/>
</dbReference>
<dbReference type="SMART" id="SM00855">
    <property type="entry name" value="PGAM"/>
    <property type="match status" value="1"/>
</dbReference>
<evidence type="ECO:0000313" key="2">
    <source>
        <dbReference type="EMBL" id="GAA2612389.1"/>
    </source>
</evidence>
<evidence type="ECO:0000256" key="1">
    <source>
        <dbReference type="SAM" id="MobiDB-lite"/>
    </source>
</evidence>
<dbReference type="CDD" id="cd07067">
    <property type="entry name" value="HP_PGM_like"/>
    <property type="match status" value="1"/>
</dbReference>
<proteinExistence type="predicted"/>
<keyword evidence="3" id="KW-1185">Reference proteome</keyword>
<reference evidence="2 3" key="1">
    <citation type="journal article" date="2019" name="Int. J. Syst. Evol. Microbiol.">
        <title>The Global Catalogue of Microorganisms (GCM) 10K type strain sequencing project: providing services to taxonomists for standard genome sequencing and annotation.</title>
        <authorList>
            <consortium name="The Broad Institute Genomics Platform"/>
            <consortium name="The Broad Institute Genome Sequencing Center for Infectious Disease"/>
            <person name="Wu L."/>
            <person name="Ma J."/>
        </authorList>
    </citation>
    <scope>NUCLEOTIDE SEQUENCE [LARGE SCALE GENOMIC DNA]</scope>
    <source>
        <strain evidence="2 3">JCM 16373</strain>
    </source>
</reference>
<feature type="region of interest" description="Disordered" evidence="1">
    <location>
        <begin position="202"/>
        <end position="234"/>
    </location>
</feature>
<evidence type="ECO:0000313" key="3">
    <source>
        <dbReference type="Proteomes" id="UP001501447"/>
    </source>
</evidence>
<feature type="compositionally biased region" description="Low complexity" evidence="1">
    <location>
        <begin position="209"/>
        <end position="224"/>
    </location>
</feature>
<dbReference type="PANTHER" id="PTHR48100">
    <property type="entry name" value="BROAD-SPECIFICITY PHOSPHATASE YOR283W-RELATED"/>
    <property type="match status" value="1"/>
</dbReference>
<protein>
    <recommendedName>
        <fullName evidence="4">Histidine phosphatase family protein</fullName>
    </recommendedName>
</protein>
<dbReference type="EMBL" id="BAAARJ010000008">
    <property type="protein sequence ID" value="GAA2612389.1"/>
    <property type="molecule type" value="Genomic_DNA"/>
</dbReference>
<dbReference type="Pfam" id="PF00300">
    <property type="entry name" value="His_Phos_1"/>
    <property type="match status" value="1"/>
</dbReference>
<accession>A0ABN3Q203</accession>
<evidence type="ECO:0008006" key="4">
    <source>
        <dbReference type="Google" id="ProtNLM"/>
    </source>
</evidence>
<dbReference type="InterPro" id="IPR029033">
    <property type="entry name" value="His_PPase_superfam"/>
</dbReference>
<dbReference type="InterPro" id="IPR050275">
    <property type="entry name" value="PGM_Phosphatase"/>
</dbReference>
<dbReference type="Gene3D" id="3.40.50.1240">
    <property type="entry name" value="Phosphoglycerate mutase-like"/>
    <property type="match status" value="1"/>
</dbReference>
<sequence>MSARLLLVRHGQTVWHAENRYCGISDVALTDAGERQAEALGRWAAGHAGAHGIQAVACSPLSRARRTAAPAARALGVAPVVHEGLREADFGWGEGRTIAEMTAEDPGLVRAFQQDAERGAFPGSEPPAAVAGRVCGALRELAAAHEGGTALVVAHNTAFRVALCALFGIPLGRYRQVLPRLENAAVTEIELDGAPGGRAALRSLNVPTGESAAPASGVAGASEAYRPPSATTPR</sequence>